<keyword evidence="8" id="KW-0325">Glycoprotein</keyword>
<accession>A0A6P3R7L4</accession>
<dbReference type="SMART" id="SM00327">
    <property type="entry name" value="VWA"/>
    <property type="match status" value="1"/>
</dbReference>
<comment type="similarity">
    <text evidence="2">Belongs to the ITIH family.</text>
</comment>
<evidence type="ECO:0000256" key="4">
    <source>
        <dbReference type="ARBA" id="ARBA00022690"/>
    </source>
</evidence>
<gene>
    <name evidence="16" type="primary">ITIH3</name>
</gene>
<feature type="region of interest" description="Disordered" evidence="11">
    <location>
        <begin position="607"/>
        <end position="630"/>
    </location>
</feature>
<dbReference type="PROSITE" id="PS51468">
    <property type="entry name" value="VIT"/>
    <property type="match status" value="1"/>
</dbReference>
<dbReference type="GO" id="GO:0004867">
    <property type="term" value="F:serine-type endopeptidase inhibitor activity"/>
    <property type="evidence" value="ECO:0007669"/>
    <property type="project" value="UniProtKB-KW"/>
</dbReference>
<dbReference type="FunFam" id="3.40.50.410:FF:000013">
    <property type="entry name" value="inter-alpha-trypsin inhibitor heavy chain H2"/>
    <property type="match status" value="1"/>
</dbReference>
<dbReference type="CTD" id="3699"/>
<feature type="chain" id="PRO_5027665367" description="Inter-alpha-trypsin inhibitor heavy chain H3" evidence="12">
    <location>
        <begin position="28"/>
        <end position="891"/>
    </location>
</feature>
<dbReference type="GO" id="GO:0030212">
    <property type="term" value="P:hyaluronan metabolic process"/>
    <property type="evidence" value="ECO:0007669"/>
    <property type="project" value="InterPro"/>
</dbReference>
<protein>
    <recommendedName>
        <fullName evidence="10">Inter-alpha-trypsin inhibitor heavy chain H3</fullName>
    </recommendedName>
</protein>
<sequence length="891" mass="99661">MASAQWPCLILALFSVLVASGFPRSHARLLEKRSLLEGEVNGIDVYSTKISCKVTSRFAHNVVTTRAVNRADTAKEVSFDVELPKTAFITNFTLTIDGVTYPGNVKEKEVAKKQYEKAVSQGKTAGLVKASGRKLEKFTVSVNVAAGSKITFELTYEELLKRHKGKYEMYLKVQPKQLVKHFEIEADIFEPQGISTLDAEASFITNDLLGSALTKSFSGKKGHVSFKPSLDQQRSCPTCTESLLNGDFTITYDVNRESPANVQIVNGYFVHFFAPQGLPTVPKNVVFVIDISGSMHGRKMEQTKDALLKILDDVKEEDYLNFILFSGDVITWKDNLVQATPENIQEARTFVRNIQDQGMTNINDGLLRGISMLNKAREEHRVPERSTSIIIMLTDGDANTGESRPPKIQENVRNAIGGKFPLYNLGFGDNLNFNFLESMALENHGIARRIYEDSDANLQLQGFYEEVANPLLTSVEVEYPENAILDLTKNTYQHFYDGSEIVVAGRLVDKDMNNFKADVKGHGAINDLTFTEEVDMMEMEKALQKQDYIFGNYIERLWAYLTIEQLLEKRKNALGDEKENLTAQALDLSLKYHFVTPLTSMVVTKPEDNENQMAIADKPGEGGHGDSALSSFASTDSYQSPLTPYYYVDGDPHFIIQVPEKDDAICFNIDEEPGTVLSLIEDPITGFTVNGQIIGDKRGSPNSETRKTYFGKLGIANTQMDFWIEVTTEKITLWNAAAQSTFSWLDTVTVTQDGLSVTINRKKNIVVSFGDGVTFVVVLHQVWKKHPVHQDFLGFYVVDSHRMSAQTHGLLGQFFHPFDFKVSDIHSGSDPAKPHATMVVKNHRLTVTRGSQKDYRKDVSIGTKVDCWFVHNNGQGLIDGVHSDYIVPDLF</sequence>
<dbReference type="SUPFAM" id="SSF53300">
    <property type="entry name" value="vWA-like"/>
    <property type="match status" value="1"/>
</dbReference>
<dbReference type="AlphaFoldDB" id="A0A6P3R7L4"/>
<evidence type="ECO:0000256" key="1">
    <source>
        <dbReference type="ARBA" id="ARBA00004613"/>
    </source>
</evidence>
<comment type="subcellular location">
    <subcellularLocation>
        <location evidence="1">Secreted</location>
    </subcellularLocation>
</comment>
<keyword evidence="3" id="KW-0964">Secreted</keyword>
<comment type="function">
    <text evidence="9">May act as a carrier of hyaluronan in serum or as a binding protein between hyaluronan and other matrix protein, including those on cell surfaces in tissues to regulate the localization, synthesis and degradation of hyaluronan which are essential to cells undergoing biological processes.</text>
</comment>
<keyword evidence="7" id="KW-0654">Proteoglycan</keyword>
<dbReference type="GO" id="GO:0005576">
    <property type="term" value="C:extracellular region"/>
    <property type="evidence" value="ECO:0007669"/>
    <property type="project" value="UniProtKB-SubCell"/>
</dbReference>
<dbReference type="PANTHER" id="PTHR10338:SF115">
    <property type="entry name" value="INTER-ALPHA-TRYPSIN INHIBITOR HEAVY CHAIN H3"/>
    <property type="match status" value="1"/>
</dbReference>
<feature type="signal peptide" evidence="12">
    <location>
        <begin position="1"/>
        <end position="27"/>
    </location>
</feature>
<dbReference type="Pfam" id="PF00092">
    <property type="entry name" value="VWA"/>
    <property type="match status" value="1"/>
</dbReference>
<evidence type="ECO:0000256" key="6">
    <source>
        <dbReference type="ARBA" id="ARBA00022900"/>
    </source>
</evidence>
<dbReference type="Pfam" id="PF08487">
    <property type="entry name" value="VIT"/>
    <property type="match status" value="1"/>
</dbReference>
<evidence type="ECO:0000313" key="16">
    <source>
        <dbReference type="RefSeq" id="XP_011376704.1"/>
    </source>
</evidence>
<evidence type="ECO:0000256" key="9">
    <source>
        <dbReference type="ARBA" id="ARBA00037051"/>
    </source>
</evidence>
<evidence type="ECO:0000259" key="13">
    <source>
        <dbReference type="PROSITE" id="PS50234"/>
    </source>
</evidence>
<dbReference type="GeneID" id="105304354"/>
<evidence type="ECO:0000256" key="3">
    <source>
        <dbReference type="ARBA" id="ARBA00022525"/>
    </source>
</evidence>
<dbReference type="Gene3D" id="3.40.50.410">
    <property type="entry name" value="von Willebrand factor, type A domain"/>
    <property type="match status" value="1"/>
</dbReference>
<dbReference type="OrthoDB" id="299997at2759"/>
<evidence type="ECO:0000256" key="2">
    <source>
        <dbReference type="ARBA" id="ARBA00010158"/>
    </source>
</evidence>
<dbReference type="InterPro" id="IPR036465">
    <property type="entry name" value="vWFA_dom_sf"/>
</dbReference>
<dbReference type="PROSITE" id="PS50234">
    <property type="entry name" value="VWFA"/>
    <property type="match status" value="1"/>
</dbReference>
<dbReference type="Pfam" id="PF06668">
    <property type="entry name" value="ITI_HC_C"/>
    <property type="match status" value="1"/>
</dbReference>
<reference evidence="16" key="1">
    <citation type="submission" date="2025-08" db="UniProtKB">
        <authorList>
            <consortium name="RefSeq"/>
        </authorList>
    </citation>
    <scope>IDENTIFICATION</scope>
    <source>
        <tissue evidence="16">Kidney</tissue>
    </source>
</reference>
<dbReference type="InterPro" id="IPR010600">
    <property type="entry name" value="ITI_HC_C"/>
</dbReference>
<evidence type="ECO:0000256" key="11">
    <source>
        <dbReference type="SAM" id="MobiDB-lite"/>
    </source>
</evidence>
<dbReference type="InterPro" id="IPR013694">
    <property type="entry name" value="VIT"/>
</dbReference>
<keyword evidence="4" id="KW-0646">Protease inhibitor</keyword>
<evidence type="ECO:0000256" key="7">
    <source>
        <dbReference type="ARBA" id="ARBA00022974"/>
    </source>
</evidence>
<evidence type="ECO:0000256" key="12">
    <source>
        <dbReference type="SAM" id="SignalP"/>
    </source>
</evidence>
<evidence type="ECO:0000256" key="10">
    <source>
        <dbReference type="ARBA" id="ARBA00039924"/>
    </source>
</evidence>
<keyword evidence="5 12" id="KW-0732">Signal</keyword>
<dbReference type="PANTHER" id="PTHR10338">
    <property type="entry name" value="INTER-ALPHA-TRYPSIN INHIBITOR HEAVY CHAIN FAMILY MEMBER"/>
    <property type="match status" value="1"/>
</dbReference>
<evidence type="ECO:0000256" key="5">
    <source>
        <dbReference type="ARBA" id="ARBA00022729"/>
    </source>
</evidence>
<dbReference type="InterPro" id="IPR050934">
    <property type="entry name" value="ITIH"/>
</dbReference>
<dbReference type="SMART" id="SM00609">
    <property type="entry name" value="VIT"/>
    <property type="match status" value="1"/>
</dbReference>
<feature type="domain" description="VIT" evidence="14">
    <location>
        <begin position="29"/>
        <end position="158"/>
    </location>
</feature>
<feature type="domain" description="VWFA" evidence="13">
    <location>
        <begin position="284"/>
        <end position="467"/>
    </location>
</feature>
<keyword evidence="6" id="KW-0722">Serine protease inhibitor</keyword>
<dbReference type="InterPro" id="IPR002035">
    <property type="entry name" value="VWF_A"/>
</dbReference>
<evidence type="ECO:0000313" key="15">
    <source>
        <dbReference type="Proteomes" id="UP000515202"/>
    </source>
</evidence>
<evidence type="ECO:0000259" key="14">
    <source>
        <dbReference type="PROSITE" id="PS51468"/>
    </source>
</evidence>
<proteinExistence type="inferred from homology"/>
<evidence type="ECO:0000256" key="8">
    <source>
        <dbReference type="ARBA" id="ARBA00023180"/>
    </source>
</evidence>
<dbReference type="Proteomes" id="UP000515202">
    <property type="component" value="Unplaced"/>
</dbReference>
<dbReference type="GO" id="GO:0006953">
    <property type="term" value="P:acute-phase response"/>
    <property type="evidence" value="ECO:0007669"/>
    <property type="project" value="UniProtKB-ARBA"/>
</dbReference>
<dbReference type="RefSeq" id="XP_011376704.1">
    <property type="nucleotide sequence ID" value="XM_011378402.1"/>
</dbReference>
<name>A0A6P3R7L4_PTEVA</name>
<organism evidence="15 16">
    <name type="scientific">Pteropus vampyrus</name>
    <name type="common">Large flying fox</name>
    <dbReference type="NCBI Taxonomy" id="132908"/>
    <lineage>
        <taxon>Eukaryota</taxon>
        <taxon>Metazoa</taxon>
        <taxon>Chordata</taxon>
        <taxon>Craniata</taxon>
        <taxon>Vertebrata</taxon>
        <taxon>Euteleostomi</taxon>
        <taxon>Mammalia</taxon>
        <taxon>Eutheria</taxon>
        <taxon>Laurasiatheria</taxon>
        <taxon>Chiroptera</taxon>
        <taxon>Yinpterochiroptera</taxon>
        <taxon>Pteropodoidea</taxon>
        <taxon>Pteropodidae</taxon>
        <taxon>Pteropodinae</taxon>
        <taxon>Pteropus</taxon>
    </lineage>
</organism>
<keyword evidence="15" id="KW-1185">Reference proteome</keyword>